<evidence type="ECO:0000313" key="2">
    <source>
        <dbReference type="Proteomes" id="UP000053660"/>
    </source>
</evidence>
<dbReference type="GO" id="GO:0003676">
    <property type="term" value="F:nucleic acid binding"/>
    <property type="evidence" value="ECO:0007669"/>
    <property type="project" value="InterPro"/>
</dbReference>
<dbReference type="EMBL" id="KN551439">
    <property type="protein sequence ID" value="KHJ92303.1"/>
    <property type="molecule type" value="Genomic_DNA"/>
</dbReference>
<dbReference type="OrthoDB" id="5863303at2759"/>
<dbReference type="Gene3D" id="3.30.420.10">
    <property type="entry name" value="Ribonuclease H-like superfamily/Ribonuclease H"/>
    <property type="match status" value="1"/>
</dbReference>
<protein>
    <submittedName>
        <fullName evidence="1">Uncharacterized protein</fullName>
    </submittedName>
</protein>
<gene>
    <name evidence="1" type="ORF">OESDEN_07812</name>
</gene>
<keyword evidence="2" id="KW-1185">Reference proteome</keyword>
<proteinExistence type="predicted"/>
<dbReference type="Proteomes" id="UP000053660">
    <property type="component" value="Unassembled WGS sequence"/>
</dbReference>
<sequence>MAFWKGTAFARLWPELFRGLLRNGTTVKVDVCQKLLNGERMTTWASFIIAQDEKWISYEHPDRKLKWLPLDQKPEPIPKRGFHAKKELLSFFFCSIGCIYYEILPDGYCCNIINIL</sequence>
<organism evidence="1 2">
    <name type="scientific">Oesophagostomum dentatum</name>
    <name type="common">Nodular worm</name>
    <dbReference type="NCBI Taxonomy" id="61180"/>
    <lineage>
        <taxon>Eukaryota</taxon>
        <taxon>Metazoa</taxon>
        <taxon>Ecdysozoa</taxon>
        <taxon>Nematoda</taxon>
        <taxon>Chromadorea</taxon>
        <taxon>Rhabditida</taxon>
        <taxon>Rhabditina</taxon>
        <taxon>Rhabditomorpha</taxon>
        <taxon>Strongyloidea</taxon>
        <taxon>Strongylidae</taxon>
        <taxon>Oesophagostomum</taxon>
    </lineage>
</organism>
<dbReference type="InterPro" id="IPR036397">
    <property type="entry name" value="RNaseH_sf"/>
</dbReference>
<name>A0A0B1T409_OESDE</name>
<evidence type="ECO:0000313" key="1">
    <source>
        <dbReference type="EMBL" id="KHJ92303.1"/>
    </source>
</evidence>
<dbReference type="Pfam" id="PF01359">
    <property type="entry name" value="Transposase_1"/>
    <property type="match status" value="1"/>
</dbReference>
<dbReference type="InterPro" id="IPR001888">
    <property type="entry name" value="Transposase_1"/>
</dbReference>
<reference evidence="1 2" key="1">
    <citation type="submission" date="2014-03" db="EMBL/GenBank/DDBJ databases">
        <title>Draft genome of the hookworm Oesophagostomum dentatum.</title>
        <authorList>
            <person name="Mitreva M."/>
        </authorList>
    </citation>
    <scope>NUCLEOTIDE SEQUENCE [LARGE SCALE GENOMIC DNA]</scope>
    <source>
        <strain evidence="1 2">OD-Hann</strain>
    </source>
</reference>
<accession>A0A0B1T409</accession>
<dbReference type="AlphaFoldDB" id="A0A0B1T409"/>